<dbReference type="EMBL" id="JBHSZI010000001">
    <property type="protein sequence ID" value="MFC7057835.1"/>
    <property type="molecule type" value="Genomic_DNA"/>
</dbReference>
<dbReference type="PRINTS" id="PR00344">
    <property type="entry name" value="BCTRLSENSOR"/>
</dbReference>
<evidence type="ECO:0000313" key="8">
    <source>
        <dbReference type="Proteomes" id="UP001596445"/>
    </source>
</evidence>
<evidence type="ECO:0000256" key="1">
    <source>
        <dbReference type="ARBA" id="ARBA00000085"/>
    </source>
</evidence>
<dbReference type="AlphaFoldDB" id="A0ABD5VXM4"/>
<keyword evidence="5" id="KW-0902">Two-component regulatory system</keyword>
<evidence type="ECO:0000313" key="7">
    <source>
        <dbReference type="EMBL" id="MFC7057835.1"/>
    </source>
</evidence>
<dbReference type="GO" id="GO:0000160">
    <property type="term" value="P:phosphorelay signal transduction system"/>
    <property type="evidence" value="ECO:0007669"/>
    <property type="project" value="UniProtKB-KW"/>
</dbReference>
<feature type="domain" description="Histidine kinase" evidence="6">
    <location>
        <begin position="1"/>
        <end position="74"/>
    </location>
</feature>
<gene>
    <name evidence="7" type="ORF">ACFQQG_06200</name>
</gene>
<reference evidence="7 8" key="1">
    <citation type="journal article" date="2019" name="Int. J. Syst. Evol. Microbiol.">
        <title>The Global Catalogue of Microorganisms (GCM) 10K type strain sequencing project: providing services to taxonomists for standard genome sequencing and annotation.</title>
        <authorList>
            <consortium name="The Broad Institute Genomics Platform"/>
            <consortium name="The Broad Institute Genome Sequencing Center for Infectious Disease"/>
            <person name="Wu L."/>
            <person name="Ma J."/>
        </authorList>
    </citation>
    <scope>NUCLEOTIDE SEQUENCE [LARGE SCALE GENOMIC DNA]</scope>
    <source>
        <strain evidence="7 8">JCM 30072</strain>
    </source>
</reference>
<dbReference type="EC" id="2.7.13.3" evidence="2"/>
<dbReference type="CDD" id="cd00075">
    <property type="entry name" value="HATPase"/>
    <property type="match status" value="1"/>
</dbReference>
<evidence type="ECO:0000256" key="4">
    <source>
        <dbReference type="ARBA" id="ARBA00022777"/>
    </source>
</evidence>
<accession>A0ABD5VXM4</accession>
<sequence>MTVTIGEMADGFYVADNGPGIPEADREAVFDAGYSTSTAGTGLGLRIVEQITDAHGWTVDVTDSTTGGSRFEISGVDFID</sequence>
<dbReference type="InterPro" id="IPR003594">
    <property type="entry name" value="HATPase_dom"/>
</dbReference>
<evidence type="ECO:0000259" key="6">
    <source>
        <dbReference type="PROSITE" id="PS50109"/>
    </source>
</evidence>
<dbReference type="PROSITE" id="PS50109">
    <property type="entry name" value="HIS_KIN"/>
    <property type="match status" value="1"/>
</dbReference>
<dbReference type="InterPro" id="IPR036890">
    <property type="entry name" value="HATPase_C_sf"/>
</dbReference>
<evidence type="ECO:0000256" key="5">
    <source>
        <dbReference type="ARBA" id="ARBA00023012"/>
    </source>
</evidence>
<proteinExistence type="predicted"/>
<comment type="caution">
    <text evidence="7">The sequence shown here is derived from an EMBL/GenBank/DDBJ whole genome shotgun (WGS) entry which is preliminary data.</text>
</comment>
<comment type="catalytic activity">
    <reaction evidence="1">
        <text>ATP + protein L-histidine = ADP + protein N-phospho-L-histidine.</text>
        <dbReference type="EC" id="2.7.13.3"/>
    </reaction>
</comment>
<dbReference type="SUPFAM" id="SSF55874">
    <property type="entry name" value="ATPase domain of HSP90 chaperone/DNA topoisomerase II/histidine kinase"/>
    <property type="match status" value="1"/>
</dbReference>
<keyword evidence="3" id="KW-0808">Transferase</keyword>
<dbReference type="GO" id="GO:0004673">
    <property type="term" value="F:protein histidine kinase activity"/>
    <property type="evidence" value="ECO:0007669"/>
    <property type="project" value="UniProtKB-EC"/>
</dbReference>
<evidence type="ECO:0000256" key="3">
    <source>
        <dbReference type="ARBA" id="ARBA00022679"/>
    </source>
</evidence>
<keyword evidence="4 7" id="KW-0418">Kinase</keyword>
<dbReference type="InterPro" id="IPR005467">
    <property type="entry name" value="His_kinase_dom"/>
</dbReference>
<evidence type="ECO:0000256" key="2">
    <source>
        <dbReference type="ARBA" id="ARBA00012438"/>
    </source>
</evidence>
<keyword evidence="8" id="KW-1185">Reference proteome</keyword>
<protein>
    <recommendedName>
        <fullName evidence="2">histidine kinase</fullName>
        <ecNumber evidence="2">2.7.13.3</ecNumber>
    </recommendedName>
</protein>
<dbReference type="InterPro" id="IPR050736">
    <property type="entry name" value="Sensor_HK_Regulatory"/>
</dbReference>
<organism evidence="7 8">
    <name type="scientific">Halovenus salina</name>
    <dbReference type="NCBI Taxonomy" id="1510225"/>
    <lineage>
        <taxon>Archaea</taxon>
        <taxon>Methanobacteriati</taxon>
        <taxon>Methanobacteriota</taxon>
        <taxon>Stenosarchaea group</taxon>
        <taxon>Halobacteria</taxon>
        <taxon>Halobacteriales</taxon>
        <taxon>Haloarculaceae</taxon>
        <taxon>Halovenus</taxon>
    </lineage>
</organism>
<dbReference type="Pfam" id="PF02518">
    <property type="entry name" value="HATPase_c"/>
    <property type="match status" value="1"/>
</dbReference>
<name>A0ABD5VXM4_9EURY</name>
<dbReference type="Gene3D" id="3.30.565.10">
    <property type="entry name" value="Histidine kinase-like ATPase, C-terminal domain"/>
    <property type="match status" value="1"/>
</dbReference>
<dbReference type="PANTHER" id="PTHR43711">
    <property type="entry name" value="TWO-COMPONENT HISTIDINE KINASE"/>
    <property type="match status" value="1"/>
</dbReference>
<dbReference type="RefSeq" id="WP_382184626.1">
    <property type="nucleotide sequence ID" value="NZ_JBHSZI010000001.1"/>
</dbReference>
<dbReference type="Proteomes" id="UP001596445">
    <property type="component" value="Unassembled WGS sequence"/>
</dbReference>
<dbReference type="PANTHER" id="PTHR43711:SF1">
    <property type="entry name" value="HISTIDINE KINASE 1"/>
    <property type="match status" value="1"/>
</dbReference>
<dbReference type="InterPro" id="IPR004358">
    <property type="entry name" value="Sig_transdc_His_kin-like_C"/>
</dbReference>